<evidence type="ECO:0000313" key="9">
    <source>
        <dbReference type="Proteomes" id="UP000054262"/>
    </source>
</evidence>
<dbReference type="Pfam" id="PF01029">
    <property type="entry name" value="NusB"/>
    <property type="match status" value="1"/>
</dbReference>
<keyword evidence="4 6" id="KW-0805">Transcription regulation</keyword>
<evidence type="ECO:0000259" key="7">
    <source>
        <dbReference type="Pfam" id="PF01029"/>
    </source>
</evidence>
<dbReference type="GO" id="GO:0006353">
    <property type="term" value="P:DNA-templated transcription termination"/>
    <property type="evidence" value="ECO:0007669"/>
    <property type="project" value="UniProtKB-UniRule"/>
</dbReference>
<feature type="domain" description="NusB/RsmB/TIM44" evidence="7">
    <location>
        <begin position="19"/>
        <end position="143"/>
    </location>
</feature>
<keyword evidence="9" id="KW-1185">Reference proteome</keyword>
<gene>
    <name evidence="6" type="primary">nusB</name>
    <name evidence="8" type="ORF">MB2181_06205</name>
</gene>
<comment type="similarity">
    <text evidence="1 6">Belongs to the NusB family.</text>
</comment>
<keyword evidence="3 6" id="KW-0694">RNA-binding</keyword>
<proteinExistence type="inferred from homology"/>
<organism evidence="8 9">
    <name type="scientific">Methylophilales bacterium HTCC2181</name>
    <dbReference type="NCBI Taxonomy" id="383631"/>
    <lineage>
        <taxon>Bacteria</taxon>
        <taxon>Pseudomonadati</taxon>
        <taxon>Pseudomonadota</taxon>
        <taxon>Betaproteobacteria</taxon>
        <taxon>Nitrosomonadales</taxon>
        <taxon>OM43 clade</taxon>
    </lineage>
</organism>
<dbReference type="PANTHER" id="PTHR11078:SF3">
    <property type="entry name" value="ANTITERMINATION NUSB DOMAIN-CONTAINING PROTEIN"/>
    <property type="match status" value="1"/>
</dbReference>
<dbReference type="PANTHER" id="PTHR11078">
    <property type="entry name" value="N UTILIZATION SUBSTANCE PROTEIN B-RELATED"/>
    <property type="match status" value="1"/>
</dbReference>
<dbReference type="InterPro" id="IPR011605">
    <property type="entry name" value="NusB_fam"/>
</dbReference>
<name>A0P7Y8_9PROT</name>
<dbReference type="GO" id="GO:0031564">
    <property type="term" value="P:transcription antitermination"/>
    <property type="evidence" value="ECO:0007669"/>
    <property type="project" value="UniProtKB-KW"/>
</dbReference>
<dbReference type="GO" id="GO:0003723">
    <property type="term" value="F:RNA binding"/>
    <property type="evidence" value="ECO:0007669"/>
    <property type="project" value="UniProtKB-UniRule"/>
</dbReference>
<evidence type="ECO:0000256" key="6">
    <source>
        <dbReference type="HAMAP-Rule" id="MF_00073"/>
    </source>
</evidence>
<dbReference type="InterPro" id="IPR035926">
    <property type="entry name" value="NusB-like_sf"/>
</dbReference>
<evidence type="ECO:0000256" key="1">
    <source>
        <dbReference type="ARBA" id="ARBA00005952"/>
    </source>
</evidence>
<dbReference type="HAMAP" id="MF_00073">
    <property type="entry name" value="NusB"/>
    <property type="match status" value="1"/>
</dbReference>
<evidence type="ECO:0000256" key="2">
    <source>
        <dbReference type="ARBA" id="ARBA00022814"/>
    </source>
</evidence>
<dbReference type="NCBIfam" id="TIGR01951">
    <property type="entry name" value="nusB"/>
    <property type="match status" value="1"/>
</dbReference>
<dbReference type="SUPFAM" id="SSF48013">
    <property type="entry name" value="NusB-like"/>
    <property type="match status" value="1"/>
</dbReference>
<dbReference type="Gene3D" id="1.10.940.10">
    <property type="entry name" value="NusB-like"/>
    <property type="match status" value="1"/>
</dbReference>
<dbReference type="AlphaFoldDB" id="A0P7Y8"/>
<evidence type="ECO:0000313" key="8">
    <source>
        <dbReference type="EMBL" id="EAV47648.1"/>
    </source>
</evidence>
<keyword evidence="5 6" id="KW-0804">Transcription</keyword>
<dbReference type="GO" id="GO:0005829">
    <property type="term" value="C:cytosol"/>
    <property type="evidence" value="ECO:0007669"/>
    <property type="project" value="TreeGrafter"/>
</dbReference>
<evidence type="ECO:0000256" key="4">
    <source>
        <dbReference type="ARBA" id="ARBA00023015"/>
    </source>
</evidence>
<dbReference type="InterPro" id="IPR006027">
    <property type="entry name" value="NusB_RsmB_TIM44"/>
</dbReference>
<dbReference type="OrthoDB" id="9789556at2"/>
<dbReference type="Proteomes" id="UP000054262">
    <property type="component" value="Unassembled WGS sequence"/>
</dbReference>
<evidence type="ECO:0000256" key="5">
    <source>
        <dbReference type="ARBA" id="ARBA00023163"/>
    </source>
</evidence>
<reference evidence="8 9" key="1">
    <citation type="submission" date="2006-11" db="EMBL/GenBank/DDBJ databases">
        <authorList>
            <person name="Giovannoni S."/>
            <person name="Vergin K."/>
            <person name="Ferriera S."/>
            <person name="Johnson J."/>
            <person name="Kravitz S."/>
            <person name="Beeson K."/>
            <person name="Sutton G."/>
            <person name="Rogers Y.-H."/>
            <person name="Friedman R."/>
            <person name="Frazier M."/>
            <person name="Venter J.C."/>
        </authorList>
    </citation>
    <scope>NUCLEOTIDE SEQUENCE [LARGE SCALE GENOMIC DNA]</scope>
    <source>
        <strain evidence="8 9">HTCC2181</strain>
    </source>
</reference>
<keyword evidence="2 6" id="KW-0889">Transcription antitermination</keyword>
<comment type="caution">
    <text evidence="8">The sequence shown here is derived from an EMBL/GenBank/DDBJ whole genome shotgun (WGS) entry which is preliminary data.</text>
</comment>
<accession>A0P7Y8</accession>
<comment type="function">
    <text evidence="6">Involved in transcription antitermination. Required for transcription of ribosomal RNA (rRNA) genes. Binds specifically to the boxA antiterminator sequence of the ribosomal RNA (rrn) operons.</text>
</comment>
<protein>
    <recommendedName>
        <fullName evidence="6">Transcription antitermination protein NusB</fullName>
    </recommendedName>
    <alternativeName>
        <fullName evidence="6">Antitermination factor NusB</fullName>
    </alternativeName>
</protein>
<dbReference type="EMBL" id="AAUX01000001">
    <property type="protein sequence ID" value="EAV47648.1"/>
    <property type="molecule type" value="Genomic_DNA"/>
</dbReference>
<evidence type="ECO:0000256" key="3">
    <source>
        <dbReference type="ARBA" id="ARBA00022884"/>
    </source>
</evidence>
<sequence>MITKATKTSGKKKPINNRRKSRELVMKSIYRGIVNQFDINQIKKDIREDPDFVRSDESMYLSIVEGVHNNFDSLKEEIKTYLDRSYDELSPIELAILFSSLYELKFSLDVPYRVVINEAIEVAKSFGGVDGFKFINGILNKAAQHNRKNELSRLA</sequence>